<feature type="domain" description="Methyltransferase type 11" evidence="3">
    <location>
        <begin position="36"/>
        <end position="131"/>
    </location>
</feature>
<dbReference type="Proteomes" id="UP000523821">
    <property type="component" value="Unassembled WGS sequence"/>
</dbReference>
<keyword evidence="4" id="KW-0808">Transferase</keyword>
<evidence type="ECO:0000313" key="5">
    <source>
        <dbReference type="Proteomes" id="UP000523821"/>
    </source>
</evidence>
<keyword evidence="4" id="KW-0489">Methyltransferase</keyword>
<dbReference type="CDD" id="cd02440">
    <property type="entry name" value="AdoMet_MTases"/>
    <property type="match status" value="1"/>
</dbReference>
<dbReference type="Pfam" id="PF08241">
    <property type="entry name" value="Methyltransf_11"/>
    <property type="match status" value="1"/>
</dbReference>
<evidence type="ECO:0000256" key="1">
    <source>
        <dbReference type="SAM" id="MobiDB-lite"/>
    </source>
</evidence>
<dbReference type="InterPro" id="IPR013216">
    <property type="entry name" value="Methyltransf_11"/>
</dbReference>
<feature type="compositionally biased region" description="Low complexity" evidence="1">
    <location>
        <begin position="376"/>
        <end position="390"/>
    </location>
</feature>
<proteinExistence type="predicted"/>
<evidence type="ECO:0000259" key="3">
    <source>
        <dbReference type="Pfam" id="PF08241"/>
    </source>
</evidence>
<dbReference type="Pfam" id="PF00535">
    <property type="entry name" value="Glycos_transf_2"/>
    <property type="match status" value="1"/>
</dbReference>
<protein>
    <submittedName>
        <fullName evidence="4">GT2 family glycosyltransferase/SAM-dependent methyltransferase</fullName>
    </submittedName>
</protein>
<reference evidence="4 5" key="1">
    <citation type="submission" date="2020-08" db="EMBL/GenBank/DDBJ databases">
        <title>Genomic Encyclopedia of Type Strains, Phase IV (KMG-IV): sequencing the most valuable type-strain genomes for metagenomic binning, comparative biology and taxonomic classification.</title>
        <authorList>
            <person name="Goeker M."/>
        </authorList>
    </citation>
    <scope>NUCLEOTIDE SEQUENCE [LARGE SCALE GENOMIC DNA]</scope>
    <source>
        <strain evidence="4 5">DSM 16268</strain>
    </source>
</reference>
<gene>
    <name evidence="4" type="ORF">GGQ63_001498</name>
</gene>
<evidence type="ECO:0000259" key="2">
    <source>
        <dbReference type="Pfam" id="PF00535"/>
    </source>
</evidence>
<dbReference type="RefSeq" id="WP_183854244.1">
    <property type="nucleotide sequence ID" value="NZ_JACHOO010000003.1"/>
</dbReference>
<organism evidence="4 5">
    <name type="scientific">Prosthecomicrobium pneumaticum</name>
    <dbReference type="NCBI Taxonomy" id="81895"/>
    <lineage>
        <taxon>Bacteria</taxon>
        <taxon>Pseudomonadati</taxon>
        <taxon>Pseudomonadota</taxon>
        <taxon>Alphaproteobacteria</taxon>
        <taxon>Hyphomicrobiales</taxon>
        <taxon>Kaistiaceae</taxon>
        <taxon>Prosthecomicrobium</taxon>
    </lineage>
</organism>
<dbReference type="SUPFAM" id="SSF53448">
    <property type="entry name" value="Nucleotide-diphospho-sugar transferases"/>
    <property type="match status" value="1"/>
</dbReference>
<feature type="domain" description="Glycosyltransferase 2-like" evidence="2">
    <location>
        <begin position="767"/>
        <end position="876"/>
    </location>
</feature>
<dbReference type="EMBL" id="JACHOO010000003">
    <property type="protein sequence ID" value="MBB5752444.1"/>
    <property type="molecule type" value="Genomic_DNA"/>
</dbReference>
<dbReference type="Gene3D" id="3.90.550.10">
    <property type="entry name" value="Spore Coat Polysaccharide Biosynthesis Protein SpsA, Chain A"/>
    <property type="match status" value="1"/>
</dbReference>
<keyword evidence="5" id="KW-1185">Reference proteome</keyword>
<dbReference type="InterPro" id="IPR001173">
    <property type="entry name" value="Glyco_trans_2-like"/>
</dbReference>
<dbReference type="InterPro" id="IPR029044">
    <property type="entry name" value="Nucleotide-diphossugar_trans"/>
</dbReference>
<dbReference type="SUPFAM" id="SSF53756">
    <property type="entry name" value="UDP-Glycosyltransferase/glycogen phosphorylase"/>
    <property type="match status" value="1"/>
</dbReference>
<feature type="region of interest" description="Disordered" evidence="1">
    <location>
        <begin position="370"/>
        <end position="425"/>
    </location>
</feature>
<dbReference type="InterPro" id="IPR029063">
    <property type="entry name" value="SAM-dependent_MTases_sf"/>
</dbReference>
<dbReference type="PANTHER" id="PTHR43179:SF7">
    <property type="entry name" value="RHAMNOSYLTRANSFERASE WBBL"/>
    <property type="match status" value="1"/>
</dbReference>
<dbReference type="GO" id="GO:0008757">
    <property type="term" value="F:S-adenosylmethionine-dependent methyltransferase activity"/>
    <property type="evidence" value="ECO:0007669"/>
    <property type="project" value="InterPro"/>
</dbReference>
<sequence length="1433" mass="156766">MAQLERFSPEMSGRIAYEHLHRYAACRPFAEDRTVLDLGCGVGYGTALLGARAARIEGLDHDPATIAEAERHYGGADRIAFRVGDATALPYAAASFDLVVAFEIIEHVDAPAQQRLVAEIRRVLRPGGLAIVSTPNRPVYGRAVPVNVFHRREMDREEFVGLLQPCFPHLHLLGQRMGVASWVGPLDEVTAPPPLPLVGRRLDAGFAVERGGPPIWEPEYFLAFCADRPISEAAEAISTLSRSDDDLWEAQNRTLLWASGLHEEDEALRRINAENERRLAALTGERNMLAEARDARAVELEHTRAALQALRTGQAERADAAMRAAVEAQARAGTKALAELRADTEARLALAEARAHVLRERLGAEKRLAAARRRTAGSSAKAAEPAAASAPRPPTDGSAARRRRLGDRIWPARRRPAGDPPAEGPPHAFFDAEWFALRHPERLAGRPLADAYAAYATAPDRARLSPHPILLPDYYLALRPDVAAAGIEPLQHFIMHGEGEHRSPHPLVDIGWMIAQREAFADDPQWLQHYLRDPDLFEIAPHPLFDPLHYRAQARDPAEAEINPLVHYLVHGWRAGRSPHPAFDGDWYLAVNPDVLAAGENPLVHFLRHGAAEGRNPNPVFDIAAYRRLYPDVPGADAEPFLHFLQHGRFEGRAFSADPRIALAAARLGATRDLFGALLGEDETTEAPPDEGASASGRFPAALAGHLVDTGRPRDVPRLAGLYAALAAFGERQETFRASAAFRRLFERARTRSALLSRETQDVPDVSIIVPIYRNLVDTLACLVSLLEHRTDFSCEILIGDDASPDDTGAILAGIGGIVRVVRHAENEGFIGNCNRTAEHAAGRHLVFLNNDTLILSGWLDQLVGTLERDPEIGLAGSKLLNWNGTLQEAGGILWRDGSAWNYGRDQNPRLPGFNYMKDVDYCSGAAIAVPAAVWRALGGLDRHFAPAYSDDVDFAFRVRTRGLRTVYQPFAEVVHHEGRSHGRDLSVGIKAYQVTNLVKLVERWQETLAAEHFVNGEDAFLARDRSAAKPHILIVDHYVPKWDRDAGSRTIEHYIRFFLAEGFHITFWPDNRFYDPVYAPILQQLGVEVIHGDFPGHGFDEWISTNGKYIDYAFLSRPHISINYVGAVRAYSRARILYYAHDLHGERLRLQHRITGESGLLALAEAADAQEDAIGAQSDAVGLPSEAEAVLMRARLPATVDAIAMSILAYPDETFAHARSRLAAEATPRDRSLLFVGGFGHAPNADGIVWFVDKVLPLLRDETKGLIVNVVGSDAPAEVEALAAPDVRLLGAVSDETLAALYRTCGAAIVPLRFGGGVKGKVLEAMLNGAPLVMTSIGAQGIEAPETMAWIADTPEAFAAAVRDALARPDPERAARAVAFLEARYSRRAARDRLAGFMPELGRPRVLDAAARQAAQARAYGTAVAGAPEAAR</sequence>
<dbReference type="PANTHER" id="PTHR43179">
    <property type="entry name" value="RHAMNOSYLTRANSFERASE WBBL"/>
    <property type="match status" value="1"/>
</dbReference>
<dbReference type="Gene3D" id="3.40.50.2000">
    <property type="entry name" value="Glycogen Phosphorylase B"/>
    <property type="match status" value="1"/>
</dbReference>
<accession>A0A7W9FL84</accession>
<dbReference type="Gene3D" id="3.40.50.150">
    <property type="entry name" value="Vaccinia Virus protein VP39"/>
    <property type="match status" value="1"/>
</dbReference>
<dbReference type="GO" id="GO:0032259">
    <property type="term" value="P:methylation"/>
    <property type="evidence" value="ECO:0007669"/>
    <property type="project" value="UniProtKB-KW"/>
</dbReference>
<name>A0A7W9FL84_9HYPH</name>
<dbReference type="SUPFAM" id="SSF53335">
    <property type="entry name" value="S-adenosyl-L-methionine-dependent methyltransferases"/>
    <property type="match status" value="1"/>
</dbReference>
<dbReference type="Pfam" id="PF13692">
    <property type="entry name" value="Glyco_trans_1_4"/>
    <property type="match status" value="1"/>
</dbReference>
<feature type="compositionally biased region" description="Basic residues" evidence="1">
    <location>
        <begin position="400"/>
        <end position="415"/>
    </location>
</feature>
<evidence type="ECO:0000313" key="4">
    <source>
        <dbReference type="EMBL" id="MBB5752444.1"/>
    </source>
</evidence>
<comment type="caution">
    <text evidence="4">The sequence shown here is derived from an EMBL/GenBank/DDBJ whole genome shotgun (WGS) entry which is preliminary data.</text>
</comment>
<dbReference type="CDD" id="cd03801">
    <property type="entry name" value="GT4_PimA-like"/>
    <property type="match status" value="1"/>
</dbReference>